<dbReference type="Proteomes" id="UP000322530">
    <property type="component" value="Unassembled WGS sequence"/>
</dbReference>
<keyword evidence="1" id="KW-1133">Transmembrane helix</keyword>
<evidence type="ECO:0000313" key="3">
    <source>
        <dbReference type="Proteomes" id="UP000322530"/>
    </source>
</evidence>
<comment type="caution">
    <text evidence="2">The sequence shown here is derived from an EMBL/GenBank/DDBJ whole genome shotgun (WGS) entry which is preliminary data.</text>
</comment>
<reference evidence="2 3" key="1">
    <citation type="submission" date="2019-01" db="EMBL/GenBank/DDBJ databases">
        <title>Draft genome sequence of Dictyobacter sp. Uno17.</title>
        <authorList>
            <person name="Wang C.M."/>
            <person name="Zheng Y."/>
            <person name="Sakai Y."/>
            <person name="Abe K."/>
            <person name="Yokota A."/>
            <person name="Yabe S."/>
        </authorList>
    </citation>
    <scope>NUCLEOTIDE SEQUENCE [LARGE SCALE GENOMIC DNA]</scope>
    <source>
        <strain evidence="2 3">Uno17</strain>
    </source>
</reference>
<dbReference type="EMBL" id="BIXY01000080">
    <property type="protein sequence ID" value="GCF10717.1"/>
    <property type="molecule type" value="Genomic_DNA"/>
</dbReference>
<sequence length="129" mass="15265">MVTDEDDFEQTEANKREYRMYKSARRKKAVPIYGGYAGSGFYAILAIFNFGGPDFGAYILSALMLYWVIFLFSLLYKTEETFLLKRLHRRGNPKSPGTAWRKWFLFFRRGLIIGLVYTFLMFIVWQLKL</sequence>
<proteinExistence type="predicted"/>
<keyword evidence="3" id="KW-1185">Reference proteome</keyword>
<evidence type="ECO:0000313" key="2">
    <source>
        <dbReference type="EMBL" id="GCF10717.1"/>
    </source>
</evidence>
<keyword evidence="1" id="KW-0472">Membrane</keyword>
<protein>
    <submittedName>
        <fullName evidence="2">Uncharacterized protein</fullName>
    </submittedName>
</protein>
<dbReference type="OrthoDB" id="9831254at2"/>
<dbReference type="AlphaFoldDB" id="A0A5A5TH72"/>
<feature type="transmembrane region" description="Helical" evidence="1">
    <location>
        <begin position="29"/>
        <end position="49"/>
    </location>
</feature>
<organism evidence="2 3">
    <name type="scientific">Dictyobacter arantiisoli</name>
    <dbReference type="NCBI Taxonomy" id="2014874"/>
    <lineage>
        <taxon>Bacteria</taxon>
        <taxon>Bacillati</taxon>
        <taxon>Chloroflexota</taxon>
        <taxon>Ktedonobacteria</taxon>
        <taxon>Ktedonobacterales</taxon>
        <taxon>Dictyobacteraceae</taxon>
        <taxon>Dictyobacter</taxon>
    </lineage>
</organism>
<name>A0A5A5TH72_9CHLR</name>
<dbReference type="RefSeq" id="WP_149403586.1">
    <property type="nucleotide sequence ID" value="NZ_BIXY01000080.1"/>
</dbReference>
<feature type="transmembrane region" description="Helical" evidence="1">
    <location>
        <begin position="55"/>
        <end position="76"/>
    </location>
</feature>
<keyword evidence="1" id="KW-0812">Transmembrane</keyword>
<gene>
    <name evidence="2" type="ORF">KDI_42810</name>
</gene>
<evidence type="ECO:0000256" key="1">
    <source>
        <dbReference type="SAM" id="Phobius"/>
    </source>
</evidence>
<accession>A0A5A5TH72</accession>
<feature type="transmembrane region" description="Helical" evidence="1">
    <location>
        <begin position="110"/>
        <end position="127"/>
    </location>
</feature>